<proteinExistence type="predicted"/>
<dbReference type="PANTHER" id="PTHR13847:SF281">
    <property type="entry name" value="FAD DEPENDENT OXIDOREDUCTASE DOMAIN-CONTAINING PROTEIN"/>
    <property type="match status" value="1"/>
</dbReference>
<dbReference type="Proteomes" id="UP000199435">
    <property type="component" value="Unassembled WGS sequence"/>
</dbReference>
<feature type="region of interest" description="Disordered" evidence="2">
    <location>
        <begin position="1"/>
        <end position="27"/>
    </location>
</feature>
<feature type="domain" description="FAD dependent oxidoreductase" evidence="3">
    <location>
        <begin position="33"/>
        <end position="386"/>
    </location>
</feature>
<keyword evidence="5" id="KW-1185">Reference proteome</keyword>
<gene>
    <name evidence="4" type="ORF">GA0061102_100369</name>
</gene>
<sequence length="432" mass="46368">MPSSAARPTNPTLWTLTAGPAPELSRDPPSRCDVVVIGGGFTGLTAALHLARAGRSVTVIEAGRLGAGASGMNAGFVVPNFAKVDPATVRRKLARDKADALLSLVGAGADQVFATIAEENISCDAAQTGWLQPAYGDDMAMILRQRAKDWAELGRPVEFLNAGAIRAETGMDIYSGGLLDHSGGTIHPLNYLYGLVRAATQRGGVIRENSTVGRVVRDGGGWRVGFADHEIETNAVILATNAFTDGIASRMGRTGVPLRVYQVATKPIDAETVARIAPHRRPVGDTRSNLFTYRLDRNNRLISGGMAINPIGAFERVGRAVVDRLVFELRLPRHPDIEIVWTGTAIMTPDFLPRLYRFGEGFFGGIGCNGRGIAMTAQLGRTLARLALGEPMESLPIPLQSSRPLPFHGFTPFVASLALAHARFEDWRTGRR</sequence>
<accession>A0A1C3UDZ7</accession>
<evidence type="ECO:0000259" key="3">
    <source>
        <dbReference type="Pfam" id="PF01266"/>
    </source>
</evidence>
<keyword evidence="1" id="KW-0560">Oxidoreductase</keyword>
<evidence type="ECO:0000256" key="1">
    <source>
        <dbReference type="ARBA" id="ARBA00023002"/>
    </source>
</evidence>
<dbReference type="PANTHER" id="PTHR13847">
    <property type="entry name" value="SARCOSINE DEHYDROGENASE-RELATED"/>
    <property type="match status" value="1"/>
</dbReference>
<protein>
    <submittedName>
        <fullName evidence="4">Glycine/D-amino acid oxidase</fullName>
    </submittedName>
</protein>
<evidence type="ECO:0000313" key="4">
    <source>
        <dbReference type="EMBL" id="SCB13692.1"/>
    </source>
</evidence>
<dbReference type="InterPro" id="IPR006076">
    <property type="entry name" value="FAD-dep_OxRdtase"/>
</dbReference>
<reference evidence="5" key="1">
    <citation type="submission" date="2016-08" db="EMBL/GenBank/DDBJ databases">
        <authorList>
            <person name="Varghese N."/>
            <person name="Submissions Spin"/>
        </authorList>
    </citation>
    <scope>NUCLEOTIDE SEQUENCE [LARGE SCALE GENOMIC DNA]</scope>
    <source>
        <strain evidence="5">HAMBI 2971</strain>
    </source>
</reference>
<name>A0A1C3UDZ7_9HYPH</name>
<dbReference type="RefSeq" id="WP_092844382.1">
    <property type="nucleotide sequence ID" value="NZ_FMAH01000003.1"/>
</dbReference>
<dbReference type="AlphaFoldDB" id="A0A1C3UDZ7"/>
<dbReference type="Gene3D" id="3.50.50.60">
    <property type="entry name" value="FAD/NAD(P)-binding domain"/>
    <property type="match status" value="1"/>
</dbReference>
<dbReference type="Pfam" id="PF01266">
    <property type="entry name" value="DAO"/>
    <property type="match status" value="1"/>
</dbReference>
<dbReference type="STRING" id="411945.GA0061102_100369"/>
<feature type="compositionally biased region" description="Polar residues" evidence="2">
    <location>
        <begin position="1"/>
        <end position="15"/>
    </location>
</feature>
<evidence type="ECO:0000313" key="5">
    <source>
        <dbReference type="Proteomes" id="UP000199435"/>
    </source>
</evidence>
<dbReference type="OrthoDB" id="9814969at2"/>
<dbReference type="GO" id="GO:0005737">
    <property type="term" value="C:cytoplasm"/>
    <property type="evidence" value="ECO:0007669"/>
    <property type="project" value="TreeGrafter"/>
</dbReference>
<dbReference type="EMBL" id="FMAH01000003">
    <property type="protein sequence ID" value="SCB13692.1"/>
    <property type="molecule type" value="Genomic_DNA"/>
</dbReference>
<dbReference type="InterPro" id="IPR036188">
    <property type="entry name" value="FAD/NAD-bd_sf"/>
</dbReference>
<dbReference type="GO" id="GO:0016491">
    <property type="term" value="F:oxidoreductase activity"/>
    <property type="evidence" value="ECO:0007669"/>
    <property type="project" value="UniProtKB-KW"/>
</dbReference>
<evidence type="ECO:0000256" key="2">
    <source>
        <dbReference type="SAM" id="MobiDB-lite"/>
    </source>
</evidence>
<organism evidence="4 5">
    <name type="scientific">Rhizobium miluonense</name>
    <dbReference type="NCBI Taxonomy" id="411945"/>
    <lineage>
        <taxon>Bacteria</taxon>
        <taxon>Pseudomonadati</taxon>
        <taxon>Pseudomonadota</taxon>
        <taxon>Alphaproteobacteria</taxon>
        <taxon>Hyphomicrobiales</taxon>
        <taxon>Rhizobiaceae</taxon>
        <taxon>Rhizobium/Agrobacterium group</taxon>
        <taxon>Rhizobium</taxon>
    </lineage>
</organism>
<dbReference type="SUPFAM" id="SSF51905">
    <property type="entry name" value="FAD/NAD(P)-binding domain"/>
    <property type="match status" value="1"/>
</dbReference>
<dbReference type="Gene3D" id="3.30.9.10">
    <property type="entry name" value="D-Amino Acid Oxidase, subunit A, domain 2"/>
    <property type="match status" value="1"/>
</dbReference>